<gene>
    <name evidence="1" type="ORF">D7X96_22915</name>
</gene>
<dbReference type="Proteomes" id="UP000282656">
    <property type="component" value="Unassembled WGS sequence"/>
</dbReference>
<dbReference type="EMBL" id="RAWM01000067">
    <property type="protein sequence ID" value="RKH65835.1"/>
    <property type="molecule type" value="Genomic_DNA"/>
</dbReference>
<accession>A0A3A8QHQ8</accession>
<proteinExistence type="predicted"/>
<comment type="caution">
    <text evidence="1">The sequence shown here is derived from an EMBL/GenBank/DDBJ whole genome shotgun (WGS) entry which is preliminary data.</text>
</comment>
<evidence type="ECO:0000313" key="2">
    <source>
        <dbReference type="Proteomes" id="UP000282656"/>
    </source>
</evidence>
<dbReference type="AlphaFoldDB" id="A0A3A8QHQ8"/>
<reference evidence="2" key="1">
    <citation type="submission" date="2018-09" db="EMBL/GenBank/DDBJ databases">
        <authorList>
            <person name="Livingstone P.G."/>
            <person name="Whitworth D.E."/>
        </authorList>
    </citation>
    <scope>NUCLEOTIDE SEQUENCE [LARGE SCALE GENOMIC DNA]</scope>
    <source>
        <strain evidence="2">AB047A</strain>
    </source>
</reference>
<protein>
    <submittedName>
        <fullName evidence="1">Uncharacterized protein</fullName>
    </submittedName>
</protein>
<sequence>MGFVDSETAGKARYAAYVAEQASTRAAASTLVRAAPVLIGLMQQEHDADELEKGLAACAVQAEHLGNARYFHDRPPTRQECAEVVEKDRCGNPVTRAMFLGRQKHVLALACAEQVLKKLWPAPFSIEQRYRYYPNARMVESISKEKEARLLADGCTDELRGTIKPDIVLHENRTQLLKSVLTLDFKFPCPSSNLPQWTRYGSSSPYADSFQNNIYERALGGRALLISPTQGVVPP</sequence>
<keyword evidence="2" id="KW-1185">Reference proteome</keyword>
<name>A0A3A8QHQ8_9BACT</name>
<organism evidence="1 2">
    <name type="scientific">Corallococcus interemptor</name>
    <dbReference type="NCBI Taxonomy" id="2316720"/>
    <lineage>
        <taxon>Bacteria</taxon>
        <taxon>Pseudomonadati</taxon>
        <taxon>Myxococcota</taxon>
        <taxon>Myxococcia</taxon>
        <taxon>Myxococcales</taxon>
        <taxon>Cystobacterineae</taxon>
        <taxon>Myxococcaceae</taxon>
        <taxon>Corallococcus</taxon>
    </lineage>
</organism>
<dbReference type="OrthoDB" id="5502368at2"/>
<evidence type="ECO:0000313" key="1">
    <source>
        <dbReference type="EMBL" id="RKH65835.1"/>
    </source>
</evidence>